<dbReference type="PANTHER" id="PTHR43316:SF3">
    <property type="entry name" value="HALOACID DEHALOGENASE, TYPE II (AFU_ORTHOLOGUE AFUA_2G07750)-RELATED"/>
    <property type="match status" value="1"/>
</dbReference>
<reference evidence="2" key="1">
    <citation type="submission" date="2020-10" db="EMBL/GenBank/DDBJ databases">
        <authorList>
            <person name="Kadnikov V."/>
            <person name="Beletsky A.V."/>
            <person name="Mardanov A.V."/>
            <person name="Karnachuk O.V."/>
            <person name="Ravin N.V."/>
        </authorList>
    </citation>
    <scope>NUCLEOTIDE SEQUENCE</scope>
    <source>
        <strain evidence="2">Bu02</strain>
    </source>
</reference>
<dbReference type="NCBIfam" id="TIGR01549">
    <property type="entry name" value="HAD-SF-IA-v1"/>
    <property type="match status" value="1"/>
</dbReference>
<dbReference type="EMBL" id="CP062796">
    <property type="protein sequence ID" value="QUL98402.1"/>
    <property type="molecule type" value="Genomic_DNA"/>
</dbReference>
<dbReference type="InterPro" id="IPR036412">
    <property type="entry name" value="HAD-like_sf"/>
</dbReference>
<dbReference type="GO" id="GO:0016787">
    <property type="term" value="F:hydrolase activity"/>
    <property type="evidence" value="ECO:0007669"/>
    <property type="project" value="UniProtKB-KW"/>
</dbReference>
<sequence length="278" mass="30680">MIYNLTVPAIKAVFFDLGGTLWAPFGDRARQEVLEEATRELVREVYRVLRESIEPEVFMASLKGKIDGLKDVPSPGLQEDILRELTSLRRRANLDPESLPNLSLFREVDFSATVRDSLKDAGVTLDADRVAQVASHFAAALCAGYKTYPDTLDALDTLKERGFIVGVVSNTSIPPEIIDRYLLESGILERVDFRVLSSETGWRKPHPAIYREALDRAGASPCETLFVGDRFLEDVAGPKSVGMKAALCRVEGPSPGGVPEEFLPDLQVLDLHELLANI</sequence>
<dbReference type="InterPro" id="IPR051540">
    <property type="entry name" value="S-2-haloacid_dehalogenase"/>
</dbReference>
<dbReference type="AlphaFoldDB" id="A0AAT9LCM7"/>
<dbReference type="Pfam" id="PF00702">
    <property type="entry name" value="Hydrolase"/>
    <property type="match status" value="1"/>
</dbReference>
<dbReference type="KEGG" id="fcz:IMF26_10355"/>
<dbReference type="PANTHER" id="PTHR43316">
    <property type="entry name" value="HYDROLASE, HALOACID DELAHOGENASE-RELATED"/>
    <property type="match status" value="1"/>
</dbReference>
<protein>
    <submittedName>
        <fullName evidence="2">HAD-IA family hydrolase</fullName>
    </submittedName>
</protein>
<reference evidence="2" key="2">
    <citation type="journal article" date="2023" name="Biology">
        <title>Prokaryotic Life Associated with Coal-Fire Gas Vents Revealed by Metagenomics.</title>
        <authorList>
            <person name="Kadnikov V.V."/>
            <person name="Mardanov A.V."/>
            <person name="Beletsky A.V."/>
            <person name="Karnachuk O.V."/>
            <person name="Ravin N.V."/>
        </authorList>
    </citation>
    <scope>NUCLEOTIDE SEQUENCE</scope>
    <source>
        <strain evidence="2">Bu02</strain>
    </source>
</reference>
<dbReference type="Gene3D" id="3.40.50.1000">
    <property type="entry name" value="HAD superfamily/HAD-like"/>
    <property type="match status" value="1"/>
</dbReference>
<proteinExistence type="predicted"/>
<dbReference type="SFLD" id="SFLDG01129">
    <property type="entry name" value="C1.5:_HAD__Beta-PGM__Phosphata"/>
    <property type="match status" value="1"/>
</dbReference>
<dbReference type="SUPFAM" id="SSF56784">
    <property type="entry name" value="HAD-like"/>
    <property type="match status" value="1"/>
</dbReference>
<dbReference type="InterPro" id="IPR023214">
    <property type="entry name" value="HAD_sf"/>
</dbReference>
<dbReference type="SFLD" id="SFLDS00003">
    <property type="entry name" value="Haloacid_Dehalogenase"/>
    <property type="match status" value="1"/>
</dbReference>
<evidence type="ECO:0000256" key="1">
    <source>
        <dbReference type="ARBA" id="ARBA00022801"/>
    </source>
</evidence>
<keyword evidence="1 2" id="KW-0378">Hydrolase</keyword>
<organism evidence="2">
    <name type="scientific">Candidatus Fermentithermobacillus carboniphilus</name>
    <dbReference type="NCBI Taxonomy" id="3085328"/>
    <lineage>
        <taxon>Bacteria</taxon>
        <taxon>Bacillati</taxon>
        <taxon>Bacillota</taxon>
        <taxon>Candidatus Fermentithermobacillia</taxon>
        <taxon>Candidatus Fermentithermobacillales</taxon>
        <taxon>Candidatus Fermentithermobacillaceae</taxon>
        <taxon>Candidatus Fermentithermobacillus</taxon>
    </lineage>
</organism>
<dbReference type="InterPro" id="IPR006439">
    <property type="entry name" value="HAD-SF_hydro_IA"/>
</dbReference>
<name>A0AAT9LCM7_9FIRM</name>
<gene>
    <name evidence="2" type="ORF">IMF26_10355</name>
</gene>
<accession>A0AAT9LCM7</accession>
<evidence type="ECO:0000313" key="2">
    <source>
        <dbReference type="EMBL" id="QUL98402.1"/>
    </source>
</evidence>